<reference evidence="1 2" key="1">
    <citation type="submission" date="2021-04" db="EMBL/GenBank/DDBJ databases">
        <title>Draft genome sequence of Paenibacillus cisolokensis, LC2-13A.</title>
        <authorList>
            <person name="Uke A."/>
            <person name="Chhe C."/>
            <person name="Baramee S."/>
            <person name="Kosugi A."/>
        </authorList>
    </citation>
    <scope>NUCLEOTIDE SEQUENCE [LARGE SCALE GENOMIC DNA]</scope>
    <source>
        <strain evidence="1 2">LC2-13A</strain>
    </source>
</reference>
<dbReference type="Gene3D" id="1.10.287.1100">
    <property type="entry name" value="Sporulation inhibitor A"/>
    <property type="match status" value="1"/>
</dbReference>
<evidence type="ECO:0000313" key="1">
    <source>
        <dbReference type="EMBL" id="GIQ61870.1"/>
    </source>
</evidence>
<protein>
    <recommendedName>
        <fullName evidence="3">Sporulation histidine kinase inhibitor Sda</fullName>
    </recommendedName>
</protein>
<dbReference type="Proteomes" id="UP000680304">
    <property type="component" value="Unassembled WGS sequence"/>
</dbReference>
<dbReference type="RefSeq" id="WP_082654990.1">
    <property type="nucleotide sequence ID" value="NZ_BOVJ01000013.1"/>
</dbReference>
<dbReference type="InterPro" id="IPR015064">
    <property type="entry name" value="Sda"/>
</dbReference>
<evidence type="ECO:0000313" key="2">
    <source>
        <dbReference type="Proteomes" id="UP000680304"/>
    </source>
</evidence>
<name>A0ABQ4N105_9BACL</name>
<dbReference type="InterPro" id="IPR036916">
    <property type="entry name" value="Sda_sf"/>
</dbReference>
<organism evidence="1 2">
    <name type="scientific">Paenibacillus cisolokensis</name>
    <dbReference type="NCBI Taxonomy" id="1658519"/>
    <lineage>
        <taxon>Bacteria</taxon>
        <taxon>Bacillati</taxon>
        <taxon>Bacillota</taxon>
        <taxon>Bacilli</taxon>
        <taxon>Bacillales</taxon>
        <taxon>Paenibacillaceae</taxon>
        <taxon>Paenibacillus</taxon>
    </lineage>
</organism>
<comment type="caution">
    <text evidence="1">The sequence shown here is derived from an EMBL/GenBank/DDBJ whole genome shotgun (WGS) entry which is preliminary data.</text>
</comment>
<gene>
    <name evidence="1" type="ORF">PACILC2_04380</name>
</gene>
<dbReference type="SUPFAM" id="SSF100985">
    <property type="entry name" value="Sporulation inhibitor Sda"/>
    <property type="match status" value="1"/>
</dbReference>
<sequence length="96" mass="10956">MKLINPLFSTRKRTQSISRSLGRDEHLIGYQEPQSASGDGFLPMQDKTMLLRPLNDTHLLEVYKEAKAMQLSEEFIRLIEVALQQRNIPLDKSTGA</sequence>
<accession>A0ABQ4N105</accession>
<proteinExistence type="predicted"/>
<dbReference type="EMBL" id="BOVJ01000013">
    <property type="protein sequence ID" value="GIQ61870.1"/>
    <property type="molecule type" value="Genomic_DNA"/>
</dbReference>
<keyword evidence="2" id="KW-1185">Reference proteome</keyword>
<evidence type="ECO:0008006" key="3">
    <source>
        <dbReference type="Google" id="ProtNLM"/>
    </source>
</evidence>
<dbReference type="Pfam" id="PF08970">
    <property type="entry name" value="Sda"/>
    <property type="match status" value="1"/>
</dbReference>